<dbReference type="InterPro" id="IPR035952">
    <property type="entry name" value="Rhomboid-like_sf"/>
</dbReference>
<accession>A0ABW4LG75</accession>
<feature type="transmembrane region" description="Helical" evidence="6">
    <location>
        <begin position="128"/>
        <end position="148"/>
    </location>
</feature>
<organism evidence="8 9">
    <name type="scientific">Amnibacterium endophyticum</name>
    <dbReference type="NCBI Taxonomy" id="2109337"/>
    <lineage>
        <taxon>Bacteria</taxon>
        <taxon>Bacillati</taxon>
        <taxon>Actinomycetota</taxon>
        <taxon>Actinomycetes</taxon>
        <taxon>Micrococcales</taxon>
        <taxon>Microbacteriaceae</taxon>
        <taxon>Amnibacterium</taxon>
    </lineage>
</organism>
<feature type="transmembrane region" description="Helical" evidence="6">
    <location>
        <begin position="209"/>
        <end position="229"/>
    </location>
</feature>
<gene>
    <name evidence="8" type="ORF">ACFSBI_11445</name>
</gene>
<feature type="domain" description="Phosphatidylglycerol lysyltransferase C-terminal" evidence="7">
    <location>
        <begin position="484"/>
        <end position="779"/>
    </location>
</feature>
<comment type="caution">
    <text evidence="8">The sequence shown here is derived from an EMBL/GenBank/DDBJ whole genome shotgun (WGS) entry which is preliminary data.</text>
</comment>
<dbReference type="RefSeq" id="WP_377935022.1">
    <property type="nucleotide sequence ID" value="NZ_JBHUEA010000017.1"/>
</dbReference>
<evidence type="ECO:0000256" key="5">
    <source>
        <dbReference type="ARBA" id="ARBA00023136"/>
    </source>
</evidence>
<protein>
    <submittedName>
        <fullName evidence="8">Bifunctional lysylphosphatidylglycerol flippase/synthetase MprF</fullName>
    </submittedName>
</protein>
<dbReference type="Gene3D" id="1.20.1540.10">
    <property type="entry name" value="Rhomboid-like"/>
    <property type="match status" value="1"/>
</dbReference>
<feature type="transmembrane region" description="Helical" evidence="6">
    <location>
        <begin position="377"/>
        <end position="399"/>
    </location>
</feature>
<keyword evidence="2" id="KW-1003">Cell membrane</keyword>
<evidence type="ECO:0000256" key="3">
    <source>
        <dbReference type="ARBA" id="ARBA00022692"/>
    </source>
</evidence>
<reference evidence="9" key="1">
    <citation type="journal article" date="2019" name="Int. J. Syst. Evol. Microbiol.">
        <title>The Global Catalogue of Microorganisms (GCM) 10K type strain sequencing project: providing services to taxonomists for standard genome sequencing and annotation.</title>
        <authorList>
            <consortium name="The Broad Institute Genomics Platform"/>
            <consortium name="The Broad Institute Genome Sequencing Center for Infectious Disease"/>
            <person name="Wu L."/>
            <person name="Ma J."/>
        </authorList>
    </citation>
    <scope>NUCLEOTIDE SEQUENCE [LARGE SCALE GENOMIC DNA]</scope>
    <source>
        <strain evidence="9">CGMCC 1.12471</strain>
    </source>
</reference>
<dbReference type="InterPro" id="IPR051211">
    <property type="entry name" value="PG_lysyltransferase"/>
</dbReference>
<dbReference type="InterPro" id="IPR024320">
    <property type="entry name" value="LPG_synthase_C"/>
</dbReference>
<dbReference type="EMBL" id="JBHUEA010000017">
    <property type="protein sequence ID" value="MFD1722164.1"/>
    <property type="molecule type" value="Genomic_DNA"/>
</dbReference>
<evidence type="ECO:0000256" key="2">
    <source>
        <dbReference type="ARBA" id="ARBA00022475"/>
    </source>
</evidence>
<feature type="transmembrane region" description="Helical" evidence="6">
    <location>
        <begin position="340"/>
        <end position="365"/>
    </location>
</feature>
<proteinExistence type="predicted"/>
<keyword evidence="3 6" id="KW-0812">Transmembrane</keyword>
<feature type="transmembrane region" description="Helical" evidence="6">
    <location>
        <begin position="446"/>
        <end position="470"/>
    </location>
</feature>
<dbReference type="Pfam" id="PF09924">
    <property type="entry name" value="LPG_synthase_C"/>
    <property type="match status" value="1"/>
</dbReference>
<comment type="subcellular location">
    <subcellularLocation>
        <location evidence="1">Cell membrane</location>
        <topology evidence="1">Multi-pass membrane protein</topology>
    </subcellularLocation>
</comment>
<keyword evidence="5 6" id="KW-0472">Membrane</keyword>
<dbReference type="PANTHER" id="PTHR34697:SF2">
    <property type="entry name" value="PHOSPHATIDYLGLYCEROL LYSYLTRANSFERASE"/>
    <property type="match status" value="1"/>
</dbReference>
<name>A0ABW4LG75_9MICO</name>
<dbReference type="PANTHER" id="PTHR34697">
    <property type="entry name" value="PHOSPHATIDYLGLYCEROL LYSYLTRANSFERASE"/>
    <property type="match status" value="1"/>
</dbReference>
<dbReference type="SUPFAM" id="SSF144091">
    <property type="entry name" value="Rhomboid-like"/>
    <property type="match status" value="1"/>
</dbReference>
<dbReference type="Proteomes" id="UP001597347">
    <property type="component" value="Unassembled WGS sequence"/>
</dbReference>
<evidence type="ECO:0000256" key="6">
    <source>
        <dbReference type="SAM" id="Phobius"/>
    </source>
</evidence>
<feature type="transmembrane region" description="Helical" evidence="6">
    <location>
        <begin position="307"/>
        <end position="328"/>
    </location>
</feature>
<evidence type="ECO:0000313" key="9">
    <source>
        <dbReference type="Proteomes" id="UP001597347"/>
    </source>
</evidence>
<evidence type="ECO:0000256" key="1">
    <source>
        <dbReference type="ARBA" id="ARBA00004651"/>
    </source>
</evidence>
<keyword evidence="9" id="KW-1185">Reference proteome</keyword>
<evidence type="ECO:0000259" key="7">
    <source>
        <dbReference type="Pfam" id="PF09924"/>
    </source>
</evidence>
<keyword evidence="4 6" id="KW-1133">Transmembrane helix</keyword>
<evidence type="ECO:0000313" key="8">
    <source>
        <dbReference type="EMBL" id="MFD1722164.1"/>
    </source>
</evidence>
<feature type="transmembrane region" description="Helical" evidence="6">
    <location>
        <begin position="282"/>
        <end position="300"/>
    </location>
</feature>
<feature type="transmembrane region" description="Helical" evidence="6">
    <location>
        <begin position="91"/>
        <end position="116"/>
    </location>
</feature>
<feature type="transmembrane region" description="Helical" evidence="6">
    <location>
        <begin position="53"/>
        <end position="79"/>
    </location>
</feature>
<evidence type="ECO:0000256" key="4">
    <source>
        <dbReference type="ARBA" id="ARBA00022989"/>
    </source>
</evidence>
<sequence>MRRWARDRAVGIALAAVTLVVAVATRSLLGPDAGTRQAFGLSVRALVEEGRVGTLLGSLLLASGPVELILVLAALVLVVGGFERLVGHGRVLGLWLLTGIGGGLLGVGLEAAGLLARGVWTTPPITLATLQPETPVLGVLLAGSAWCGPLWRRRIRLIGLTALVVLLLYSGQPEDLDHLAGAFVGLVAGAVMTRRSARPVFPRSSSHESRTLLAAGIAVSAVGPFIAAVQPRGYGLLRPLGRLFHDPLPFAAGVRERCAADPTAARCLEAARLAHLNGPGPLLLSVLPLLVLLVAAAAVLQGRAVGAWAATAVGGLLAVLGAVYYGLLPVLGDPDQVQDLRAAVTVQSVLAVLVPLAVAVASFLGRRWCGVLPTRRALVVGGASVVAAAGIGIGAWLLVGLLVRGQFHPTPTAAQLLLDLPQRFVPTGFLRFRRPEIVPVGPVADLLSGGIGAAFWTVLLVAVAGVALSVRRTTTPRDQERLRALLREGSNGSIGWMTTWAGNRTWFSPDGAHAIAYRDAGGVALTVGEPAGPAEGADDAARAFALHCDDRGLIPAFYAVRPEFAAALGGPGAAWATVEVGEDTIIDPGAFTMRGKHWQDVRSSFNRADRAGVRAMWTDWASLPLVQRTRIEAISEEWVAERRLPELGFTLGGQAELEDPEVRLMLAVGPGDRVEAVTSWLPTWRDGELVGLTLDFMRRDPVSMNGVMEFLIASVIGIAQQRGLEFVSLSVAPLSGVDEQGEDRVERLLAVIARRLEPAYGFRSLAAYKEKFKPEHRTQVLAVPDAVALPAVTVAVARAYLPEPVLRGARRIVDALRPEAPAAAGADR</sequence>